<evidence type="ECO:0000313" key="3">
    <source>
        <dbReference type="Proteomes" id="UP000270094"/>
    </source>
</evidence>
<reference evidence="2 3" key="1">
    <citation type="submission" date="2018-11" db="EMBL/GenBank/DDBJ databases">
        <authorList>
            <consortium name="Pathogen Informatics"/>
        </authorList>
    </citation>
    <scope>NUCLEOTIDE SEQUENCE [LARGE SCALE GENOMIC DNA]</scope>
</reference>
<feature type="region of interest" description="Disordered" evidence="1">
    <location>
        <begin position="1"/>
        <end position="54"/>
    </location>
</feature>
<dbReference type="EMBL" id="UYYB01105141">
    <property type="protein sequence ID" value="VDM79441.1"/>
    <property type="molecule type" value="Genomic_DNA"/>
</dbReference>
<dbReference type="AlphaFoldDB" id="A0A3P7J2P6"/>
<organism evidence="2 3">
    <name type="scientific">Strongylus vulgaris</name>
    <name type="common">Blood worm</name>
    <dbReference type="NCBI Taxonomy" id="40348"/>
    <lineage>
        <taxon>Eukaryota</taxon>
        <taxon>Metazoa</taxon>
        <taxon>Ecdysozoa</taxon>
        <taxon>Nematoda</taxon>
        <taxon>Chromadorea</taxon>
        <taxon>Rhabditida</taxon>
        <taxon>Rhabditina</taxon>
        <taxon>Rhabditomorpha</taxon>
        <taxon>Strongyloidea</taxon>
        <taxon>Strongylidae</taxon>
        <taxon>Strongylus</taxon>
    </lineage>
</organism>
<proteinExistence type="predicted"/>
<keyword evidence="3" id="KW-1185">Reference proteome</keyword>
<evidence type="ECO:0000313" key="2">
    <source>
        <dbReference type="EMBL" id="VDM79441.1"/>
    </source>
</evidence>
<gene>
    <name evidence="2" type="ORF">SVUK_LOCUS14439</name>
</gene>
<name>A0A3P7J2P6_STRVU</name>
<protein>
    <submittedName>
        <fullName evidence="2">Uncharacterized protein</fullName>
    </submittedName>
</protein>
<sequence length="54" mass="6141">MQVQSWLVNSPLNYSRTTSNRCRTITQDTATRPNQRAQEASMTVLTKTSITPKK</sequence>
<evidence type="ECO:0000256" key="1">
    <source>
        <dbReference type="SAM" id="MobiDB-lite"/>
    </source>
</evidence>
<dbReference type="Proteomes" id="UP000270094">
    <property type="component" value="Unassembled WGS sequence"/>
</dbReference>
<accession>A0A3P7J2P6</accession>